<feature type="domain" description="Beta-lactamase class A catalytic" evidence="1">
    <location>
        <begin position="31"/>
        <end position="276"/>
    </location>
</feature>
<dbReference type="MEROPS" id="S11.A01"/>
<gene>
    <name evidence="2" type="ordered locus">Achl_3301</name>
</gene>
<dbReference type="Proteomes" id="UP000002505">
    <property type="component" value="Chromosome"/>
</dbReference>
<evidence type="ECO:0000259" key="1">
    <source>
        <dbReference type="Pfam" id="PF13354"/>
    </source>
</evidence>
<dbReference type="GO" id="GO:0030655">
    <property type="term" value="P:beta-lactam antibiotic catabolic process"/>
    <property type="evidence" value="ECO:0007669"/>
    <property type="project" value="InterPro"/>
</dbReference>
<dbReference type="Gene3D" id="3.40.710.10">
    <property type="entry name" value="DD-peptidase/beta-lactamase superfamily"/>
    <property type="match status" value="1"/>
</dbReference>
<dbReference type="InterPro" id="IPR000871">
    <property type="entry name" value="Beta-lactam_class-A"/>
</dbReference>
<evidence type="ECO:0000313" key="2">
    <source>
        <dbReference type="EMBL" id="ACL41261.1"/>
    </source>
</evidence>
<sequence length="304" mass="31756">MTVPGYDAGAGASALRQAAQVLESAGLSGSLLVRHLGTGQELALDADRLFPLASVAKLPLAAAALDAAHRGRFELSMPVRIDDSSRSQGGPGIARFAHPATIAAGDLIRLAVELSDNSAADAIFRIVSPEEVTEWLRALGTGGIILRHPIGELYASLATQAADHDAAAVHSLVVQADQQGHPSPLPQLDVERANAGTARGLADLLQKIWDGTVSPAVAAPLREMLAANVFRHRLAPDFSADTSTWYSKTGSFVHLRHEAGVVEHTGGPALAVVALTRSRVPAVIQPSAEQAMGHAARILHDELV</sequence>
<proteinExistence type="predicted"/>
<dbReference type="OrthoDB" id="33989at2"/>
<protein>
    <submittedName>
        <fullName evidence="2">Beta-lactamase</fullName>
    </submittedName>
</protein>
<organism evidence="2 3">
    <name type="scientific">Pseudarthrobacter chlorophenolicus (strain ATCC 700700 / DSM 12829 / CIP 107037 / JCM 12360 / KCTC 9906 / NCIMB 13794 / A6)</name>
    <name type="common">Arthrobacter chlorophenolicus</name>
    <dbReference type="NCBI Taxonomy" id="452863"/>
    <lineage>
        <taxon>Bacteria</taxon>
        <taxon>Bacillati</taxon>
        <taxon>Actinomycetota</taxon>
        <taxon>Actinomycetes</taxon>
        <taxon>Micrococcales</taxon>
        <taxon>Micrococcaceae</taxon>
        <taxon>Pseudarthrobacter</taxon>
    </lineage>
</organism>
<dbReference type="HOGENOM" id="CLU_031960_3_0_11"/>
<dbReference type="PANTHER" id="PTHR35333:SF3">
    <property type="entry name" value="BETA-LACTAMASE-TYPE TRANSPEPTIDASE FOLD CONTAINING PROTEIN"/>
    <property type="match status" value="1"/>
</dbReference>
<dbReference type="InterPro" id="IPR012338">
    <property type="entry name" value="Beta-lactam/transpept-like"/>
</dbReference>
<dbReference type="EMBL" id="CP001341">
    <property type="protein sequence ID" value="ACL41261.1"/>
    <property type="molecule type" value="Genomic_DNA"/>
</dbReference>
<dbReference type="RefSeq" id="WP_015938455.1">
    <property type="nucleotide sequence ID" value="NC_011886.1"/>
</dbReference>
<dbReference type="PANTHER" id="PTHR35333">
    <property type="entry name" value="BETA-LACTAMASE"/>
    <property type="match status" value="1"/>
</dbReference>
<keyword evidence="3" id="KW-1185">Reference proteome</keyword>
<accession>B8HGJ5</accession>
<dbReference type="GO" id="GO:0046677">
    <property type="term" value="P:response to antibiotic"/>
    <property type="evidence" value="ECO:0007669"/>
    <property type="project" value="InterPro"/>
</dbReference>
<evidence type="ECO:0000313" key="3">
    <source>
        <dbReference type="Proteomes" id="UP000002505"/>
    </source>
</evidence>
<dbReference type="SUPFAM" id="SSF56601">
    <property type="entry name" value="beta-lactamase/transpeptidase-like"/>
    <property type="match status" value="1"/>
</dbReference>
<dbReference type="GO" id="GO:0008800">
    <property type="term" value="F:beta-lactamase activity"/>
    <property type="evidence" value="ECO:0007669"/>
    <property type="project" value="InterPro"/>
</dbReference>
<dbReference type="AlphaFoldDB" id="B8HGJ5"/>
<dbReference type="STRING" id="452863.Achl_3301"/>
<dbReference type="InterPro" id="IPR045155">
    <property type="entry name" value="Beta-lactam_cat"/>
</dbReference>
<reference evidence="2" key="1">
    <citation type="submission" date="2009-01" db="EMBL/GenBank/DDBJ databases">
        <title>Complete sequence of chromosome of Arthrobacter chlorophenolicus A6.</title>
        <authorList>
            <consortium name="US DOE Joint Genome Institute"/>
            <person name="Lucas S."/>
            <person name="Copeland A."/>
            <person name="Lapidus A."/>
            <person name="Glavina del Rio T."/>
            <person name="Tice H."/>
            <person name="Bruce D."/>
            <person name="Goodwin L."/>
            <person name="Pitluck S."/>
            <person name="Goltsman E."/>
            <person name="Clum A."/>
            <person name="Larimer F."/>
            <person name="Land M."/>
            <person name="Hauser L."/>
            <person name="Kyrpides N."/>
            <person name="Mikhailova N."/>
            <person name="Jansson J."/>
            <person name="Richardson P."/>
        </authorList>
    </citation>
    <scope>NUCLEOTIDE SEQUENCE [LARGE SCALE GENOMIC DNA]</scope>
    <source>
        <strain evidence="2">A6</strain>
    </source>
</reference>
<dbReference type="Pfam" id="PF13354">
    <property type="entry name" value="Beta-lactamase2"/>
    <property type="match status" value="1"/>
</dbReference>
<dbReference type="KEGG" id="ach:Achl_3301"/>
<dbReference type="eggNOG" id="COG2367">
    <property type="taxonomic scope" value="Bacteria"/>
</dbReference>
<name>B8HGJ5_PSECP</name>